<dbReference type="Gene3D" id="3.90.180.10">
    <property type="entry name" value="Medium-chain alcohol dehydrogenases, catalytic domain"/>
    <property type="match status" value="1"/>
</dbReference>
<dbReference type="PROSITE" id="PS00059">
    <property type="entry name" value="ADH_ZINC"/>
    <property type="match status" value="1"/>
</dbReference>
<dbReference type="InterPro" id="IPR036291">
    <property type="entry name" value="NAD(P)-bd_dom_sf"/>
</dbReference>
<feature type="domain" description="Enoyl reductase (ER)" evidence="5">
    <location>
        <begin position="8"/>
        <end position="347"/>
    </location>
</feature>
<dbReference type="GO" id="GO:0016491">
    <property type="term" value="F:oxidoreductase activity"/>
    <property type="evidence" value="ECO:0007669"/>
    <property type="project" value="UniProtKB-KW"/>
</dbReference>
<dbReference type="InterPro" id="IPR013154">
    <property type="entry name" value="ADH-like_N"/>
</dbReference>
<keyword evidence="2 4" id="KW-0862">Zinc</keyword>
<evidence type="ECO:0000256" key="3">
    <source>
        <dbReference type="ARBA" id="ARBA00023002"/>
    </source>
</evidence>
<organism evidence="6 7">
    <name type="scientific">Candidatus Solincola sediminis</name>
    <dbReference type="NCBI Taxonomy" id="1797199"/>
    <lineage>
        <taxon>Bacteria</taxon>
        <taxon>Bacillati</taxon>
        <taxon>Actinomycetota</taxon>
        <taxon>Candidatus Geothermincolia</taxon>
        <taxon>Candidatus Geothermincolales</taxon>
        <taxon>Candidatus Geothermincolaceae</taxon>
        <taxon>Candidatus Solincola</taxon>
    </lineage>
</organism>
<name>A0A1F2WL03_9ACTN</name>
<dbReference type="Pfam" id="PF08240">
    <property type="entry name" value="ADH_N"/>
    <property type="match status" value="1"/>
</dbReference>
<dbReference type="InterPro" id="IPR011032">
    <property type="entry name" value="GroES-like_sf"/>
</dbReference>
<comment type="caution">
    <text evidence="6">The sequence shown here is derived from an EMBL/GenBank/DDBJ whole genome shotgun (WGS) entry which is preliminary data.</text>
</comment>
<dbReference type="InterPro" id="IPR020843">
    <property type="entry name" value="ER"/>
</dbReference>
<gene>
    <name evidence="6" type="ORF">A2Y75_10135</name>
</gene>
<dbReference type="Proteomes" id="UP000177876">
    <property type="component" value="Unassembled WGS sequence"/>
</dbReference>
<dbReference type="InterPro" id="IPR013149">
    <property type="entry name" value="ADH-like_C"/>
</dbReference>
<keyword evidence="3" id="KW-0560">Oxidoreductase</keyword>
<evidence type="ECO:0000256" key="2">
    <source>
        <dbReference type="ARBA" id="ARBA00022833"/>
    </source>
</evidence>
<dbReference type="SUPFAM" id="SSF50129">
    <property type="entry name" value="GroES-like"/>
    <property type="match status" value="1"/>
</dbReference>
<evidence type="ECO:0000259" key="5">
    <source>
        <dbReference type="SMART" id="SM00829"/>
    </source>
</evidence>
<dbReference type="GO" id="GO:0008270">
    <property type="term" value="F:zinc ion binding"/>
    <property type="evidence" value="ECO:0007669"/>
    <property type="project" value="InterPro"/>
</dbReference>
<dbReference type="Gene3D" id="3.40.50.720">
    <property type="entry name" value="NAD(P)-binding Rossmann-like Domain"/>
    <property type="match status" value="1"/>
</dbReference>
<dbReference type="STRING" id="1797197.A2Y75_10135"/>
<dbReference type="EMBL" id="MELK01000032">
    <property type="protein sequence ID" value="OFW57529.1"/>
    <property type="molecule type" value="Genomic_DNA"/>
</dbReference>
<dbReference type="SMART" id="SM00829">
    <property type="entry name" value="PKS_ER"/>
    <property type="match status" value="1"/>
</dbReference>
<dbReference type="PANTHER" id="PTHR43401">
    <property type="entry name" value="L-THREONINE 3-DEHYDROGENASE"/>
    <property type="match status" value="1"/>
</dbReference>
<proteinExistence type="inferred from homology"/>
<dbReference type="SUPFAM" id="SSF51735">
    <property type="entry name" value="NAD(P)-binding Rossmann-fold domains"/>
    <property type="match status" value="1"/>
</dbReference>
<reference evidence="6 7" key="1">
    <citation type="journal article" date="2016" name="Nat. Commun.">
        <title>Thousands of microbial genomes shed light on interconnected biogeochemical processes in an aquifer system.</title>
        <authorList>
            <person name="Anantharaman K."/>
            <person name="Brown C.T."/>
            <person name="Hug L.A."/>
            <person name="Sharon I."/>
            <person name="Castelle C.J."/>
            <person name="Probst A.J."/>
            <person name="Thomas B.C."/>
            <person name="Singh A."/>
            <person name="Wilkins M.J."/>
            <person name="Karaoz U."/>
            <person name="Brodie E.L."/>
            <person name="Williams K.H."/>
            <person name="Hubbard S.S."/>
            <person name="Banfield J.F."/>
        </authorList>
    </citation>
    <scope>NUCLEOTIDE SEQUENCE [LARGE SCALE GENOMIC DNA]</scope>
</reference>
<protein>
    <recommendedName>
        <fullName evidence="5">Enoyl reductase (ER) domain-containing protein</fullName>
    </recommendedName>
</protein>
<dbReference type="AlphaFoldDB" id="A0A1F2WL03"/>
<accession>A0A1F2WL03</accession>
<dbReference type="InterPro" id="IPR050129">
    <property type="entry name" value="Zn_alcohol_dh"/>
</dbReference>
<evidence type="ECO:0000256" key="4">
    <source>
        <dbReference type="RuleBase" id="RU361277"/>
    </source>
</evidence>
<dbReference type="InterPro" id="IPR002328">
    <property type="entry name" value="ADH_Zn_CS"/>
</dbReference>
<dbReference type="Pfam" id="PF00107">
    <property type="entry name" value="ADH_zinc_N"/>
    <property type="match status" value="1"/>
</dbReference>
<comment type="similarity">
    <text evidence="4">Belongs to the zinc-containing alcohol dehydrogenase family.</text>
</comment>
<evidence type="ECO:0000256" key="1">
    <source>
        <dbReference type="ARBA" id="ARBA00022723"/>
    </source>
</evidence>
<keyword evidence="1 4" id="KW-0479">Metal-binding</keyword>
<dbReference type="PANTHER" id="PTHR43401:SF2">
    <property type="entry name" value="L-THREONINE 3-DEHYDROGENASE"/>
    <property type="match status" value="1"/>
</dbReference>
<sequence length="356" mass="38554">MRAAVWYGRQDTRVEDVPDAPDPGPGEVKIRVGWTGICGTDLHEYAAGPIWMPMEPHPLTGKAAPLIQGHEFAGVIAEVGPGVEGFKPGDRVTADSETHCGKCWACLRHEYSLCEICAYLGLGRDGAFAPYLTIPADSVYHLPPELSLQKASFSEPSAVALHVLQRGRFMPGESVMLIGAGNQGLLQYQYLKLGAASQIFIIELKGMRADVARSLGATVLHPEDGDVVEEIKKRTGGMGVDLAIDDAGQEETLKMALQATRTQGRVVEVGIYEHPITFAPNDLVLKEKELIGILNTGSLIPKALQYLADGRVDPTPMISNRIDLEDVVEKGFKECIVNKATNVKVIVNCNSDLWDA</sequence>
<evidence type="ECO:0000313" key="6">
    <source>
        <dbReference type="EMBL" id="OFW57529.1"/>
    </source>
</evidence>
<comment type="cofactor">
    <cofactor evidence="4">
        <name>Zn(2+)</name>
        <dbReference type="ChEBI" id="CHEBI:29105"/>
    </cofactor>
</comment>
<evidence type="ECO:0000313" key="7">
    <source>
        <dbReference type="Proteomes" id="UP000177876"/>
    </source>
</evidence>
<dbReference type="CDD" id="cd08233">
    <property type="entry name" value="butanediol_DH_like"/>
    <property type="match status" value="1"/>
</dbReference>